<dbReference type="OrthoDB" id="1738325at2759"/>
<organism evidence="4 5">
    <name type="scientific">Fistulifera solaris</name>
    <name type="common">Oleaginous diatom</name>
    <dbReference type="NCBI Taxonomy" id="1519565"/>
    <lineage>
        <taxon>Eukaryota</taxon>
        <taxon>Sar</taxon>
        <taxon>Stramenopiles</taxon>
        <taxon>Ochrophyta</taxon>
        <taxon>Bacillariophyta</taxon>
        <taxon>Bacillariophyceae</taxon>
        <taxon>Bacillariophycidae</taxon>
        <taxon>Naviculales</taxon>
        <taxon>Naviculaceae</taxon>
        <taxon>Fistulifera</taxon>
    </lineage>
</organism>
<comment type="caution">
    <text evidence="4">The sequence shown here is derived from an EMBL/GenBank/DDBJ whole genome shotgun (WGS) entry which is preliminary data.</text>
</comment>
<dbReference type="Proteomes" id="UP000198406">
    <property type="component" value="Unassembled WGS sequence"/>
</dbReference>
<dbReference type="PANTHER" id="PTHR21641:SF0">
    <property type="entry name" value="RNA-BINDING PROTEIN EIF1AD-RELATED"/>
    <property type="match status" value="1"/>
</dbReference>
<evidence type="ECO:0000259" key="3">
    <source>
        <dbReference type="Pfam" id="PF01176"/>
    </source>
</evidence>
<dbReference type="InterPro" id="IPR001253">
    <property type="entry name" value="TIF_eIF-1A"/>
</dbReference>
<comment type="similarity">
    <text evidence="1">Belongs to the EIF1AD family.</text>
</comment>
<dbReference type="InterPro" id="IPR006196">
    <property type="entry name" value="RNA-binding_domain_S1_IF1"/>
</dbReference>
<dbReference type="AlphaFoldDB" id="A0A1Z5JEM5"/>
<protein>
    <submittedName>
        <fullName evidence="4">Probable RNA-binding protein EIF1AD</fullName>
    </submittedName>
</protein>
<evidence type="ECO:0000313" key="4">
    <source>
        <dbReference type="EMBL" id="GAX12386.1"/>
    </source>
</evidence>
<gene>
    <name evidence="4" type="ORF">FisN_1Hh320</name>
</gene>
<evidence type="ECO:0000256" key="2">
    <source>
        <dbReference type="ARBA" id="ARBA00022884"/>
    </source>
</evidence>
<feature type="domain" description="S1-like" evidence="3">
    <location>
        <begin position="29"/>
        <end position="85"/>
    </location>
</feature>
<dbReference type="EMBL" id="BDSP01000050">
    <property type="protein sequence ID" value="GAX12386.1"/>
    <property type="molecule type" value="Genomic_DNA"/>
</dbReference>
<evidence type="ECO:0000313" key="5">
    <source>
        <dbReference type="Proteomes" id="UP000198406"/>
    </source>
</evidence>
<dbReference type="GO" id="GO:0005634">
    <property type="term" value="C:nucleus"/>
    <property type="evidence" value="ECO:0007669"/>
    <property type="project" value="TreeGrafter"/>
</dbReference>
<evidence type="ECO:0000256" key="1">
    <source>
        <dbReference type="ARBA" id="ARBA00007340"/>
    </source>
</evidence>
<dbReference type="SUPFAM" id="SSF50249">
    <property type="entry name" value="Nucleic acid-binding proteins"/>
    <property type="match status" value="1"/>
</dbReference>
<sequence>MSGLGRRTHYRKHLTDKVLNDFPVPAEDESIAKVVATRGGNQFDIILPGGSEEQQLAILPTKFRKLVWLKRNDFVIVQRAKDDLTGDTEDNQDAVKNVETGSIRFMISHILYKDQVKHLKSEGYWPEDDPRFNDASADHEAGQPVAAAEDGIVYEAEIDSSDEDVDRDLFVNTNRIATLAVDDSSSESDEDGD</sequence>
<dbReference type="GO" id="GO:0003723">
    <property type="term" value="F:RNA binding"/>
    <property type="evidence" value="ECO:0007669"/>
    <property type="project" value="UniProtKB-KW"/>
</dbReference>
<dbReference type="SMART" id="SM00652">
    <property type="entry name" value="eIF1a"/>
    <property type="match status" value="1"/>
</dbReference>
<dbReference type="PANTHER" id="PTHR21641">
    <property type="entry name" value="TRANSLATION INITIATION FACTOR-RELATED"/>
    <property type="match status" value="1"/>
</dbReference>
<accession>A0A1Z5JEM5</accession>
<dbReference type="Pfam" id="PF01176">
    <property type="entry name" value="eIF-1a"/>
    <property type="match status" value="1"/>
</dbReference>
<keyword evidence="2" id="KW-0694">RNA-binding</keyword>
<keyword evidence="5" id="KW-1185">Reference proteome</keyword>
<dbReference type="Gene3D" id="2.40.50.140">
    <property type="entry name" value="Nucleic acid-binding proteins"/>
    <property type="match status" value="1"/>
</dbReference>
<reference evidence="4 5" key="1">
    <citation type="journal article" date="2015" name="Plant Cell">
        <title>Oil accumulation by the oleaginous diatom Fistulifera solaris as revealed by the genome and transcriptome.</title>
        <authorList>
            <person name="Tanaka T."/>
            <person name="Maeda Y."/>
            <person name="Veluchamy A."/>
            <person name="Tanaka M."/>
            <person name="Abida H."/>
            <person name="Marechal E."/>
            <person name="Bowler C."/>
            <person name="Muto M."/>
            <person name="Sunaga Y."/>
            <person name="Tanaka M."/>
            <person name="Yoshino T."/>
            <person name="Taniguchi T."/>
            <person name="Fukuda Y."/>
            <person name="Nemoto M."/>
            <person name="Matsumoto M."/>
            <person name="Wong P.S."/>
            <person name="Aburatani S."/>
            <person name="Fujibuchi W."/>
        </authorList>
    </citation>
    <scope>NUCLEOTIDE SEQUENCE [LARGE SCALE GENOMIC DNA]</scope>
    <source>
        <strain evidence="4 5">JPCC DA0580</strain>
    </source>
</reference>
<proteinExistence type="inferred from homology"/>
<dbReference type="InParanoid" id="A0A1Z5JEM5"/>
<dbReference type="GO" id="GO:0003743">
    <property type="term" value="F:translation initiation factor activity"/>
    <property type="evidence" value="ECO:0007669"/>
    <property type="project" value="InterPro"/>
</dbReference>
<dbReference type="InterPro" id="IPR039294">
    <property type="entry name" value="EIF1AD"/>
</dbReference>
<dbReference type="InterPro" id="IPR012340">
    <property type="entry name" value="NA-bd_OB-fold"/>
</dbReference>
<name>A0A1Z5JEM5_FISSO</name>